<evidence type="ECO:0000313" key="2">
    <source>
        <dbReference type="Proteomes" id="UP000218165"/>
    </source>
</evidence>
<dbReference type="Proteomes" id="UP000218165">
    <property type="component" value="Chromosome"/>
</dbReference>
<gene>
    <name evidence="1" type="ORF">CFK38_10675</name>
</gene>
<organism evidence="1 2">
    <name type="scientific">Brachybacterium vulturis</name>
    <dbReference type="NCBI Taxonomy" id="2017484"/>
    <lineage>
        <taxon>Bacteria</taxon>
        <taxon>Bacillati</taxon>
        <taxon>Actinomycetota</taxon>
        <taxon>Actinomycetes</taxon>
        <taxon>Micrococcales</taxon>
        <taxon>Dermabacteraceae</taxon>
        <taxon>Brachybacterium</taxon>
    </lineage>
</organism>
<protein>
    <submittedName>
        <fullName evidence="1">Uncharacterized protein</fullName>
    </submittedName>
</protein>
<proteinExistence type="predicted"/>
<dbReference type="EMBL" id="CP023563">
    <property type="protein sequence ID" value="ATG51928.1"/>
    <property type="molecule type" value="Genomic_DNA"/>
</dbReference>
<reference evidence="2" key="1">
    <citation type="submission" date="2017-09" db="EMBL/GenBank/DDBJ databases">
        <title>Brachybacterium sp. VM2412.</title>
        <authorList>
            <person name="Tak E.J."/>
            <person name="Bae J.-W."/>
        </authorList>
    </citation>
    <scope>NUCLEOTIDE SEQUENCE [LARGE SCALE GENOMIC DNA]</scope>
    <source>
        <strain evidence="2">VM2412</strain>
    </source>
</reference>
<evidence type="ECO:0000313" key="1">
    <source>
        <dbReference type="EMBL" id="ATG51928.1"/>
    </source>
</evidence>
<dbReference type="KEGG" id="brz:CFK38_10675"/>
<sequence>MSSMQQMMTAALAAEPGVPDLLDRLCGDTGRSPLIRLTCKGRERRTQRHDTGAALRFKRTGDGWTLTGGRDSVAGPGVDTDGHVTVTVQCAECSTATLRAGREALGPMLTALVTWEKRRVELAVQGITDPGTVRVAWH</sequence>
<dbReference type="RefSeq" id="WP_096803046.1">
    <property type="nucleotide sequence ID" value="NZ_CP023563.1"/>
</dbReference>
<dbReference type="AlphaFoldDB" id="A0A291GP17"/>
<keyword evidence="2" id="KW-1185">Reference proteome</keyword>
<name>A0A291GP17_9MICO</name>
<accession>A0A291GP17</accession>
<dbReference type="OrthoDB" id="9832372at2"/>